<protein>
    <submittedName>
        <fullName evidence="5">Ribosome recycling factor</fullName>
    </submittedName>
</protein>
<evidence type="ECO:0000313" key="5">
    <source>
        <dbReference type="EMBL" id="OGM90437.1"/>
    </source>
</evidence>
<dbReference type="GO" id="GO:0006412">
    <property type="term" value="P:translation"/>
    <property type="evidence" value="ECO:0007669"/>
    <property type="project" value="UniProtKB-KW"/>
</dbReference>
<dbReference type="PANTHER" id="PTHR20982">
    <property type="entry name" value="RIBOSOME RECYCLING FACTOR"/>
    <property type="match status" value="1"/>
</dbReference>
<dbReference type="Proteomes" id="UP000182002">
    <property type="component" value="Unassembled WGS sequence"/>
</dbReference>
<evidence type="ECO:0000256" key="1">
    <source>
        <dbReference type="ARBA" id="ARBA00005912"/>
    </source>
</evidence>
<dbReference type="Gene3D" id="3.30.1360.40">
    <property type="match status" value="1"/>
</dbReference>
<evidence type="ECO:0000259" key="4">
    <source>
        <dbReference type="Pfam" id="PF01765"/>
    </source>
</evidence>
<sequence length="180" mass="20625">MINNLEQKIKQALDYFKDQLSSIRGGRPNSKLVEDIFVEYFGQRLPIKQLGSINMVPPREIQISVWDKSAASAVLKAIEASDLNVGVNLDGNVIRVNLPPLSGERRQELTKLVKRETEEAKIKIRGLRDEENKEINRQFDGKEIGEDEKFKLKEKIQGIVDKVNEEIEKILEAKIKEIEE</sequence>
<dbReference type="InterPro" id="IPR002661">
    <property type="entry name" value="Ribosome_recyc_fac"/>
</dbReference>
<gene>
    <name evidence="5" type="ORF">A3J77_00350</name>
</gene>
<dbReference type="FunFam" id="3.30.1360.40:FF:000001">
    <property type="entry name" value="Ribosome-recycling factor"/>
    <property type="match status" value="1"/>
</dbReference>
<evidence type="ECO:0000256" key="3">
    <source>
        <dbReference type="SAM" id="Coils"/>
    </source>
</evidence>
<reference evidence="5 6" key="1">
    <citation type="journal article" date="2016" name="Nat. Commun.">
        <title>Thousands of microbial genomes shed light on interconnected biogeochemical processes in an aquifer system.</title>
        <authorList>
            <person name="Anantharaman K."/>
            <person name="Brown C.T."/>
            <person name="Hug L.A."/>
            <person name="Sharon I."/>
            <person name="Castelle C.J."/>
            <person name="Probst A.J."/>
            <person name="Thomas B.C."/>
            <person name="Singh A."/>
            <person name="Wilkins M.J."/>
            <person name="Karaoz U."/>
            <person name="Brodie E.L."/>
            <person name="Williams K.H."/>
            <person name="Hubbard S.S."/>
            <person name="Banfield J.F."/>
        </authorList>
    </citation>
    <scope>NUCLEOTIDE SEQUENCE [LARGE SCALE GENOMIC DNA]</scope>
</reference>
<dbReference type="PANTHER" id="PTHR20982:SF3">
    <property type="entry name" value="MITOCHONDRIAL RIBOSOME RECYCLING FACTOR PSEUDO 1"/>
    <property type="match status" value="1"/>
</dbReference>
<evidence type="ECO:0000256" key="2">
    <source>
        <dbReference type="ARBA" id="ARBA00022917"/>
    </source>
</evidence>
<dbReference type="InterPro" id="IPR036191">
    <property type="entry name" value="RRF_sf"/>
</dbReference>
<dbReference type="NCBIfam" id="TIGR00496">
    <property type="entry name" value="frr"/>
    <property type="match status" value="1"/>
</dbReference>
<comment type="caution">
    <text evidence="5">The sequence shown here is derived from an EMBL/GenBank/DDBJ whole genome shotgun (WGS) entry which is preliminary data.</text>
</comment>
<name>A0A1F8DP91_9BACT</name>
<comment type="similarity">
    <text evidence="1">Belongs to the RRF family.</text>
</comment>
<proteinExistence type="inferred from homology"/>
<keyword evidence="2" id="KW-0648">Protein biosynthesis</keyword>
<dbReference type="Pfam" id="PF01765">
    <property type="entry name" value="RRF"/>
    <property type="match status" value="1"/>
</dbReference>
<feature type="domain" description="Ribosome recycling factor" evidence="4">
    <location>
        <begin position="16"/>
        <end position="178"/>
    </location>
</feature>
<evidence type="ECO:0000313" key="6">
    <source>
        <dbReference type="Proteomes" id="UP000182002"/>
    </source>
</evidence>
<feature type="coiled-coil region" evidence="3">
    <location>
        <begin position="153"/>
        <end position="180"/>
    </location>
</feature>
<dbReference type="AlphaFoldDB" id="A0A1F8DP91"/>
<organism evidence="5 6">
    <name type="scientific">Candidatus Wolfebacteria bacterium RBG_13_41_7</name>
    <dbReference type="NCBI Taxonomy" id="1802554"/>
    <lineage>
        <taxon>Bacteria</taxon>
        <taxon>Candidatus Wolfeibacteriota</taxon>
    </lineage>
</organism>
<dbReference type="EMBL" id="MGIO01000001">
    <property type="protein sequence ID" value="OGM90437.1"/>
    <property type="molecule type" value="Genomic_DNA"/>
</dbReference>
<keyword evidence="3" id="KW-0175">Coiled coil</keyword>
<dbReference type="GO" id="GO:0043023">
    <property type="term" value="F:ribosomal large subunit binding"/>
    <property type="evidence" value="ECO:0007669"/>
    <property type="project" value="TreeGrafter"/>
</dbReference>
<dbReference type="Gene3D" id="1.10.132.20">
    <property type="entry name" value="Ribosome-recycling factor"/>
    <property type="match status" value="1"/>
</dbReference>
<dbReference type="InterPro" id="IPR023584">
    <property type="entry name" value="Ribosome_recyc_fac_dom"/>
</dbReference>
<dbReference type="SUPFAM" id="SSF55194">
    <property type="entry name" value="Ribosome recycling factor, RRF"/>
    <property type="match status" value="1"/>
</dbReference>
<accession>A0A1F8DP91</accession>